<dbReference type="Pfam" id="PF10722">
    <property type="entry name" value="YbjN"/>
    <property type="match status" value="1"/>
</dbReference>
<dbReference type="GeneID" id="78227740"/>
<comment type="caution">
    <text evidence="1">The sequence shown here is derived from an EMBL/GenBank/DDBJ whole genome shotgun (WGS) entry which is preliminary data.</text>
</comment>
<proteinExistence type="predicted"/>
<protein>
    <recommendedName>
        <fullName evidence="3">YbjN domain-containing protein</fullName>
    </recommendedName>
</protein>
<gene>
    <name evidence="1" type="ORF">ASAP_2739</name>
</gene>
<dbReference type="InterPro" id="IPR019660">
    <property type="entry name" value="Put_sensory_transdc_reg_YbjN"/>
</dbReference>
<name>A0A060QI14_9PROT</name>
<reference evidence="1 2" key="2">
    <citation type="journal article" date="2014" name="PLoS ONE">
        <title>Evolution of mitochondria reconstructed from the energy metabolism of living bacteria.</title>
        <authorList>
            <person name="Degli Esposti M."/>
            <person name="Chouaia B."/>
            <person name="Comandatore F."/>
            <person name="Crotti E."/>
            <person name="Sassera D."/>
            <person name="Lievens P.M."/>
            <person name="Daffonchio D."/>
            <person name="Bandi C."/>
        </authorList>
    </citation>
    <scope>NUCLEOTIDE SEQUENCE [LARGE SCALE GENOMIC DNA]</scope>
    <source>
        <strain evidence="1 2">SF2.1</strain>
    </source>
</reference>
<dbReference type="CDD" id="cd17033">
    <property type="entry name" value="DR1245-like"/>
    <property type="match status" value="1"/>
</dbReference>
<dbReference type="RefSeq" id="WP_023978867.1">
    <property type="nucleotide sequence ID" value="NZ_CBLX010000023.1"/>
</dbReference>
<evidence type="ECO:0000313" key="2">
    <source>
        <dbReference type="Proteomes" id="UP000027583"/>
    </source>
</evidence>
<organism evidence="1 2">
    <name type="scientific">Asaia bogorensis</name>
    <dbReference type="NCBI Taxonomy" id="91915"/>
    <lineage>
        <taxon>Bacteria</taxon>
        <taxon>Pseudomonadati</taxon>
        <taxon>Pseudomonadota</taxon>
        <taxon>Alphaproteobacteria</taxon>
        <taxon>Acetobacterales</taxon>
        <taxon>Acetobacteraceae</taxon>
        <taxon>Asaia</taxon>
    </lineage>
</organism>
<accession>A0A060QI14</accession>
<sequence length="168" mass="18832">MPALSFSSSSHQDTNPLDVMEQIVCGHDWAFDRRTDCEMAAEAPGKWCDYGLYFSWSREIAAMNFTCTFDLRAPANRRKALYELIALANERLWIGHFSLDLETGTPVFRHSVLLRGATSLAAESMEDMIDIAITECERFYPAFQFTLWSGKSPAEALEAAMLDCAGEA</sequence>
<evidence type="ECO:0008006" key="3">
    <source>
        <dbReference type="Google" id="ProtNLM"/>
    </source>
</evidence>
<reference evidence="1 2" key="1">
    <citation type="journal article" date="2014" name="Genome Biol. Evol.">
        <title>Acetic acid bacteria genomes reveal functional traits for adaptation to life in insect guts.</title>
        <authorList>
            <person name="Chouaia B."/>
            <person name="Gaiarsa S."/>
            <person name="Crotti E."/>
            <person name="Comandatore F."/>
            <person name="Degli Esposti M."/>
            <person name="Ricci I."/>
            <person name="Alma A."/>
            <person name="Favia G."/>
            <person name="Bandi C."/>
            <person name="Daffonchio D."/>
        </authorList>
    </citation>
    <scope>NUCLEOTIDE SEQUENCE [LARGE SCALE GENOMIC DNA]</scope>
    <source>
        <strain evidence="1 2">SF2.1</strain>
    </source>
</reference>
<dbReference type="AlphaFoldDB" id="A0A060QI14"/>
<dbReference type="eggNOG" id="COG5465">
    <property type="taxonomic scope" value="Bacteria"/>
</dbReference>
<dbReference type="Proteomes" id="UP000027583">
    <property type="component" value="Unassembled WGS sequence"/>
</dbReference>
<dbReference type="EMBL" id="CBLX010000023">
    <property type="protein sequence ID" value="CDG40784.1"/>
    <property type="molecule type" value="Genomic_DNA"/>
</dbReference>
<evidence type="ECO:0000313" key="1">
    <source>
        <dbReference type="EMBL" id="CDG40784.1"/>
    </source>
</evidence>